<dbReference type="PANTHER" id="PTHR22775">
    <property type="entry name" value="SORTING NEXIN"/>
    <property type="match status" value="1"/>
</dbReference>
<name>A0ABS2X8W7_POLSP</name>
<dbReference type="PANTHER" id="PTHR22775:SF3">
    <property type="entry name" value="SORTING NEXIN-13"/>
    <property type="match status" value="1"/>
</dbReference>
<keyword evidence="2" id="KW-0812">Transmembrane</keyword>
<gene>
    <name evidence="3" type="primary">Snx13</name>
    <name evidence="3" type="ORF">GTO93_0013179</name>
</gene>
<feature type="transmembrane region" description="Helical" evidence="2">
    <location>
        <begin position="35"/>
        <end position="58"/>
    </location>
</feature>
<feature type="compositionally biased region" description="Basic and acidic residues" evidence="1">
    <location>
        <begin position="120"/>
        <end position="141"/>
    </location>
</feature>
<feature type="non-terminal residue" evidence="3">
    <location>
        <position position="357"/>
    </location>
</feature>
<evidence type="ECO:0000256" key="1">
    <source>
        <dbReference type="SAM" id="MobiDB-lite"/>
    </source>
</evidence>
<feature type="region of interest" description="Disordered" evidence="1">
    <location>
        <begin position="117"/>
        <end position="142"/>
    </location>
</feature>
<evidence type="ECO:0000313" key="4">
    <source>
        <dbReference type="Proteomes" id="UP001166093"/>
    </source>
</evidence>
<evidence type="ECO:0000313" key="3">
    <source>
        <dbReference type="EMBL" id="MBN3270486.1"/>
    </source>
</evidence>
<keyword evidence="4" id="KW-1185">Reference proteome</keyword>
<keyword evidence="2" id="KW-1133">Transmembrane helix</keyword>
<proteinExistence type="predicted"/>
<feature type="non-terminal residue" evidence="3">
    <location>
        <position position="1"/>
    </location>
</feature>
<dbReference type="EMBL" id="JAAWVQ010001731">
    <property type="protein sequence ID" value="MBN3270486.1"/>
    <property type="molecule type" value="Genomic_DNA"/>
</dbReference>
<organism evidence="3 4">
    <name type="scientific">Polyodon spathula</name>
    <name type="common">North American paddlefish</name>
    <name type="synonym">Squalus spathula</name>
    <dbReference type="NCBI Taxonomy" id="7913"/>
    <lineage>
        <taxon>Eukaryota</taxon>
        <taxon>Metazoa</taxon>
        <taxon>Chordata</taxon>
        <taxon>Craniata</taxon>
        <taxon>Vertebrata</taxon>
        <taxon>Euteleostomi</taxon>
        <taxon>Actinopterygii</taxon>
        <taxon>Chondrostei</taxon>
        <taxon>Acipenseriformes</taxon>
        <taxon>Polyodontidae</taxon>
        <taxon>Polyodon</taxon>
    </lineage>
</organism>
<reference evidence="3" key="1">
    <citation type="journal article" date="2021" name="Cell">
        <title>Tracing the genetic footprints of vertebrate landing in non-teleost ray-finned fishes.</title>
        <authorList>
            <person name="Bi X."/>
            <person name="Wang K."/>
            <person name="Yang L."/>
            <person name="Pan H."/>
            <person name="Jiang H."/>
            <person name="Wei Q."/>
            <person name="Fang M."/>
            <person name="Yu H."/>
            <person name="Zhu C."/>
            <person name="Cai Y."/>
            <person name="He Y."/>
            <person name="Gan X."/>
            <person name="Zeng H."/>
            <person name="Yu D."/>
            <person name="Zhu Y."/>
            <person name="Jiang H."/>
            <person name="Qiu Q."/>
            <person name="Yang H."/>
            <person name="Zhang Y.E."/>
            <person name="Wang W."/>
            <person name="Zhu M."/>
            <person name="He S."/>
            <person name="Zhang G."/>
        </authorList>
    </citation>
    <scope>NUCLEOTIDE SEQUENCE</scope>
    <source>
        <strain evidence="3">Pddl_001</strain>
    </source>
</reference>
<dbReference type="Proteomes" id="UP001166093">
    <property type="component" value="Unassembled WGS sequence"/>
</dbReference>
<keyword evidence="2" id="KW-0472">Membrane</keyword>
<protein>
    <submittedName>
        <fullName evidence="3">SNX13 protein</fullName>
    </submittedName>
</protein>
<dbReference type="Gene3D" id="1.10.287.3160">
    <property type="match status" value="1"/>
</dbReference>
<feature type="transmembrane region" description="Helical" evidence="2">
    <location>
        <begin position="7"/>
        <end position="29"/>
    </location>
</feature>
<sequence length="357" mass="39589">MTHSLCCVLFQTSLSIWGWGGLGVVLFLITFGPFAIFYLAFYVLCFTGGCFAVTLLFGKTNSEKYLEKCEHSFLPATQSGIPKTLEEMKRESRQIKIDRRLTGASIIDEPLQQATLHRQVSPEKRTSKSTHSRDNKEKDAPVKTAAAIAEIPTGTAPPTSAQAWRPEAMWRKPAYSLPHLPRVDTFCRVPASHRDHVVKQLKVDTFMTILATGAFSKSFPPDRVNREIDTFLKRNYSASTCNMHISNSQVHAAKYQHKLWNQVPASLQTPTLESIELAMQLGEEGKNAAKINLQTACESIDSNARAVANVVSARWCLEKKTSSLTSDTVKNTGVPVRGNLLFGTGLKDSLAQMKEAR</sequence>
<evidence type="ECO:0000256" key="2">
    <source>
        <dbReference type="SAM" id="Phobius"/>
    </source>
</evidence>
<accession>A0ABS2X8W7</accession>
<comment type="caution">
    <text evidence="3">The sequence shown here is derived from an EMBL/GenBank/DDBJ whole genome shotgun (WGS) entry which is preliminary data.</text>
</comment>